<dbReference type="EMBL" id="CP143423">
    <property type="protein sequence ID" value="WVX48802.1"/>
    <property type="molecule type" value="Genomic_DNA"/>
</dbReference>
<evidence type="ECO:0000313" key="2">
    <source>
        <dbReference type="EMBL" id="WVX48802.1"/>
    </source>
</evidence>
<name>A0ABZ2BS28_9RHOB</name>
<organism evidence="2 3">
    <name type="scientific">Roseobacter fucihabitans</name>
    <dbReference type="NCBI Taxonomy" id="1537242"/>
    <lineage>
        <taxon>Bacteria</taxon>
        <taxon>Pseudomonadati</taxon>
        <taxon>Pseudomonadota</taxon>
        <taxon>Alphaproteobacteria</taxon>
        <taxon>Rhodobacterales</taxon>
        <taxon>Roseobacteraceae</taxon>
        <taxon>Roseobacter</taxon>
    </lineage>
</organism>
<evidence type="ECO:0000313" key="3">
    <source>
        <dbReference type="Proteomes" id="UP001318682"/>
    </source>
</evidence>
<dbReference type="Pfam" id="PF06191">
    <property type="entry name" value="DUF995"/>
    <property type="match status" value="1"/>
</dbReference>
<protein>
    <recommendedName>
        <fullName evidence="4">DUF995 domain-containing protein</fullName>
    </recommendedName>
</protein>
<evidence type="ECO:0008006" key="4">
    <source>
        <dbReference type="Google" id="ProtNLM"/>
    </source>
</evidence>
<evidence type="ECO:0000256" key="1">
    <source>
        <dbReference type="SAM" id="SignalP"/>
    </source>
</evidence>
<feature type="signal peptide" evidence="1">
    <location>
        <begin position="1"/>
        <end position="24"/>
    </location>
</feature>
<keyword evidence="3" id="KW-1185">Reference proteome</keyword>
<gene>
    <name evidence="2" type="ORF">ROLI_018840</name>
</gene>
<keyword evidence="1" id="KW-0732">Signal</keyword>
<accession>A0ABZ2BS28</accession>
<sequence length="159" mass="18042">MIFKSLKGAIIIATFVFSGSVALADKKPRASKPADPNQIIQTYLGNTWVWSRGGSYWGGGGTFQAVWTSEKNGSKSYADGKWYVTSKGTLCYEAVWEWKDKEEADKVEKNCWQHVVDKEGQVWQRHHEKEEWYKPGPEKIKSGNAIKAEYRKHRKAVGG</sequence>
<dbReference type="InterPro" id="IPR009337">
    <property type="entry name" value="DUF995"/>
</dbReference>
<dbReference type="Proteomes" id="UP001318682">
    <property type="component" value="Chromosome"/>
</dbReference>
<feature type="chain" id="PRO_5047511085" description="DUF995 domain-containing protein" evidence="1">
    <location>
        <begin position="25"/>
        <end position="159"/>
    </location>
</feature>
<reference evidence="3" key="1">
    <citation type="submission" date="2024-01" db="EMBL/GenBank/DDBJ databases">
        <title>Roseobacter fucihabitans sp. nov., isolated from the brown alga Fucus spiralis.</title>
        <authorList>
            <person name="Hahnke S."/>
            <person name="Berger M."/>
            <person name="Schlingloff A."/>
            <person name="Athale I."/>
            <person name="Neumann-Schaal M."/>
            <person name="Adenaya A."/>
            <person name="Poehlein A."/>
            <person name="Daniel R."/>
            <person name="Pertersen J."/>
            <person name="Brinkhoff T."/>
        </authorList>
    </citation>
    <scope>NUCLEOTIDE SEQUENCE [LARGE SCALE GENOMIC DNA]</scope>
    <source>
        <strain evidence="3">B14</strain>
    </source>
</reference>
<proteinExistence type="predicted"/>